<dbReference type="InterPro" id="IPR023753">
    <property type="entry name" value="FAD/NAD-binding_dom"/>
</dbReference>
<keyword evidence="6" id="KW-0479">Metal-binding</keyword>
<dbReference type="GO" id="GO:0008670">
    <property type="term" value="F:2,4-dienoyl-CoA reductase (NADPH) activity"/>
    <property type="evidence" value="ECO:0007669"/>
    <property type="project" value="UniProtKB-EC"/>
</dbReference>
<keyword evidence="5" id="KW-0288">FMN</keyword>
<organism evidence="12 13">
    <name type="scientific">Nocardia rhamnosiphila</name>
    <dbReference type="NCBI Taxonomy" id="426716"/>
    <lineage>
        <taxon>Bacteria</taxon>
        <taxon>Bacillati</taxon>
        <taxon>Actinomycetota</taxon>
        <taxon>Actinomycetes</taxon>
        <taxon>Mycobacteriales</taxon>
        <taxon>Nocardiaceae</taxon>
        <taxon>Nocardia</taxon>
    </lineage>
</organism>
<evidence type="ECO:0000256" key="1">
    <source>
        <dbReference type="ARBA" id="ARBA00001917"/>
    </source>
</evidence>
<evidence type="ECO:0000256" key="2">
    <source>
        <dbReference type="ARBA" id="ARBA00001966"/>
    </source>
</evidence>
<dbReference type="InterPro" id="IPR036188">
    <property type="entry name" value="FAD/NAD-bd_sf"/>
</dbReference>
<dbReference type="PANTHER" id="PTHR42917:SF2">
    <property type="entry name" value="2,4-DIENOYL-COA REDUCTASE [(2E)-ENOYL-COA-PRODUCING]"/>
    <property type="match status" value="1"/>
</dbReference>
<keyword evidence="4" id="KW-0285">Flavoprotein</keyword>
<name>A0ABV2WU30_9NOCA</name>
<dbReference type="InterPro" id="IPR001155">
    <property type="entry name" value="OxRdtase_FMN_N"/>
</dbReference>
<evidence type="ECO:0000256" key="3">
    <source>
        <dbReference type="ARBA" id="ARBA00011048"/>
    </source>
</evidence>
<dbReference type="EMBL" id="JBEYBF010000015">
    <property type="protein sequence ID" value="MEU1954389.1"/>
    <property type="molecule type" value="Genomic_DNA"/>
</dbReference>
<evidence type="ECO:0000313" key="13">
    <source>
        <dbReference type="Proteomes" id="UP001550628"/>
    </source>
</evidence>
<sequence>MYSTPSYPQLFTPLEVGHTTLRNRVVMGSMHTGLEDRAWDTNRLAAYFAERARGGVGLIITGGYAPNRTGWLLPFGAKLTNRTEAYRHRAITRAVHEAGGRIALQILHAGRYAYVPGSVSASSIKAPINPFRPRALSDRGIRRTIDDYARCAELARLAGYDGIEIMGGEGYFINQFLAPRTNKRTDRWGGSAENRRRLAVEIVRRTRAAVGADFLIIFRLSMAELVENGQTFDEILTLARELESAGVDILNTDIGWHEARVPTIVTSVPRAAFVEFTAKITAAVGIPVCASNRINMPEVAEEILTRGDAQLISMARPLLADPEWADKAATGRTDEINTCIACNQACLDHAFQHRTVSCLLNPRAGRETELTLLPTRRVKSIAVVGAGPAGLSAAVNLAERGHRVDLFEALDRIGGQFDIARRIPGKEEFDESIRYFTRKLDLTGVQVHLNTRVTAAELIDRRYDEVVLATGVRPRIPDIPGVDHPMVLSYAELVREGRPVGKRVAVIGAGGIGFDVSEYLVVDGHPALKPDEWREEWGVDTDDEQLRGQLRAARPAPAAREVVLLQRKDTAFGKGLGKTSGWVHRAALKAKGVEQIGGVNYERIDDEGLHISFGPKRERPRAIPVDNVIICAGQESVRELESELTAAGVPTHLIGGAELAAELDAKRAIEQGTRLAARL</sequence>
<keyword evidence="8" id="KW-0408">Iron</keyword>
<comment type="caution">
    <text evidence="12">The sequence shown here is derived from an EMBL/GenBank/DDBJ whole genome shotgun (WGS) entry which is preliminary data.</text>
</comment>
<feature type="domain" description="FAD/NAD(P)-binding" evidence="11">
    <location>
        <begin position="380"/>
        <end position="651"/>
    </location>
</feature>
<evidence type="ECO:0000313" key="12">
    <source>
        <dbReference type="EMBL" id="MEU1954389.1"/>
    </source>
</evidence>
<evidence type="ECO:0000256" key="7">
    <source>
        <dbReference type="ARBA" id="ARBA00023002"/>
    </source>
</evidence>
<dbReference type="Pfam" id="PF00724">
    <property type="entry name" value="Oxidored_FMN"/>
    <property type="match status" value="1"/>
</dbReference>
<gene>
    <name evidence="12" type="ORF">ABZ510_21305</name>
</gene>
<evidence type="ECO:0000256" key="4">
    <source>
        <dbReference type="ARBA" id="ARBA00022630"/>
    </source>
</evidence>
<evidence type="ECO:0000256" key="9">
    <source>
        <dbReference type="ARBA" id="ARBA00023014"/>
    </source>
</evidence>
<dbReference type="Pfam" id="PF07992">
    <property type="entry name" value="Pyr_redox_2"/>
    <property type="match status" value="1"/>
</dbReference>
<feature type="domain" description="NADH:flavin oxidoreductase/NADH oxidase N-terminal" evidence="10">
    <location>
        <begin position="9"/>
        <end position="335"/>
    </location>
</feature>
<dbReference type="Gene3D" id="3.50.50.60">
    <property type="entry name" value="FAD/NAD(P)-binding domain"/>
    <property type="match status" value="1"/>
</dbReference>
<comment type="cofactor">
    <cofactor evidence="2">
        <name>[4Fe-4S] cluster</name>
        <dbReference type="ChEBI" id="CHEBI:49883"/>
    </cofactor>
</comment>
<proteinExistence type="inferred from homology"/>
<dbReference type="SUPFAM" id="SSF51971">
    <property type="entry name" value="Nucleotide-binding domain"/>
    <property type="match status" value="1"/>
</dbReference>
<accession>A0ABV2WU30</accession>
<dbReference type="CDD" id="cd02930">
    <property type="entry name" value="DCR_FMN"/>
    <property type="match status" value="1"/>
</dbReference>
<dbReference type="RefSeq" id="WP_356958353.1">
    <property type="nucleotide sequence ID" value="NZ_JBEXYG010000012.1"/>
</dbReference>
<protein>
    <submittedName>
        <fullName evidence="12">NADPH-dependent 2,4-dienoyl-CoA reductase</fullName>
        <ecNumber evidence="12">1.3.1.34</ecNumber>
    </submittedName>
</protein>
<dbReference type="EC" id="1.3.1.34" evidence="12"/>
<dbReference type="PRINTS" id="PR00368">
    <property type="entry name" value="FADPNR"/>
</dbReference>
<dbReference type="Gene3D" id="3.20.20.70">
    <property type="entry name" value="Aldolase class I"/>
    <property type="match status" value="1"/>
</dbReference>
<evidence type="ECO:0000256" key="8">
    <source>
        <dbReference type="ARBA" id="ARBA00023004"/>
    </source>
</evidence>
<evidence type="ECO:0000259" key="10">
    <source>
        <dbReference type="Pfam" id="PF00724"/>
    </source>
</evidence>
<keyword evidence="7 12" id="KW-0560">Oxidoreductase</keyword>
<dbReference type="Gene3D" id="3.40.50.720">
    <property type="entry name" value="NAD(P)-binding Rossmann-like Domain"/>
    <property type="match status" value="1"/>
</dbReference>
<evidence type="ECO:0000256" key="6">
    <source>
        <dbReference type="ARBA" id="ARBA00022723"/>
    </source>
</evidence>
<dbReference type="SUPFAM" id="SSF51395">
    <property type="entry name" value="FMN-linked oxidoreductases"/>
    <property type="match status" value="1"/>
</dbReference>
<evidence type="ECO:0000256" key="5">
    <source>
        <dbReference type="ARBA" id="ARBA00022643"/>
    </source>
</evidence>
<dbReference type="Proteomes" id="UP001550628">
    <property type="component" value="Unassembled WGS sequence"/>
</dbReference>
<reference evidence="12 13" key="1">
    <citation type="submission" date="2024-06" db="EMBL/GenBank/DDBJ databases">
        <title>The Natural Products Discovery Center: Release of the First 8490 Sequenced Strains for Exploring Actinobacteria Biosynthetic Diversity.</title>
        <authorList>
            <person name="Kalkreuter E."/>
            <person name="Kautsar S.A."/>
            <person name="Yang D."/>
            <person name="Bader C.D."/>
            <person name="Teijaro C.N."/>
            <person name="Fluegel L."/>
            <person name="Davis C.M."/>
            <person name="Simpson J.R."/>
            <person name="Lauterbach L."/>
            <person name="Steele A.D."/>
            <person name="Gui C."/>
            <person name="Meng S."/>
            <person name="Li G."/>
            <person name="Viehrig K."/>
            <person name="Ye F."/>
            <person name="Su P."/>
            <person name="Kiefer A.F."/>
            <person name="Nichols A."/>
            <person name="Cepeda A.J."/>
            <person name="Yan W."/>
            <person name="Fan B."/>
            <person name="Jiang Y."/>
            <person name="Adhikari A."/>
            <person name="Zheng C.-J."/>
            <person name="Schuster L."/>
            <person name="Cowan T.M."/>
            <person name="Smanski M.J."/>
            <person name="Chevrette M.G."/>
            <person name="De Carvalho L.P.S."/>
            <person name="Shen B."/>
        </authorList>
    </citation>
    <scope>NUCLEOTIDE SEQUENCE [LARGE SCALE GENOMIC DNA]</scope>
    <source>
        <strain evidence="12 13">NPDC019708</strain>
    </source>
</reference>
<dbReference type="PANTHER" id="PTHR42917">
    <property type="entry name" value="2,4-DIENOYL-COA REDUCTASE"/>
    <property type="match status" value="1"/>
</dbReference>
<dbReference type="InterPro" id="IPR013785">
    <property type="entry name" value="Aldolase_TIM"/>
</dbReference>
<dbReference type="InterPro" id="IPR051793">
    <property type="entry name" value="NADH:flavin_oxidoreductase"/>
</dbReference>
<keyword evidence="9" id="KW-0411">Iron-sulfur</keyword>
<comment type="similarity">
    <text evidence="3">In the N-terminal section; belongs to the NADH:flavin oxidoreductase/NADH oxidase family.</text>
</comment>
<comment type="cofactor">
    <cofactor evidence="1">
        <name>FMN</name>
        <dbReference type="ChEBI" id="CHEBI:58210"/>
    </cofactor>
</comment>
<keyword evidence="13" id="KW-1185">Reference proteome</keyword>
<dbReference type="PRINTS" id="PR00469">
    <property type="entry name" value="PNDRDTASEII"/>
</dbReference>
<evidence type="ECO:0000259" key="11">
    <source>
        <dbReference type="Pfam" id="PF07992"/>
    </source>
</evidence>